<dbReference type="SUPFAM" id="SSF90112">
    <property type="entry name" value="Neurotransmitter-gated ion-channel transmembrane pore"/>
    <property type="match status" value="1"/>
</dbReference>
<feature type="domain" description="Neurotransmitter-gated ion-channel ligand-binding" evidence="6">
    <location>
        <begin position="69"/>
        <end position="161"/>
    </location>
</feature>
<dbReference type="InterPro" id="IPR036734">
    <property type="entry name" value="Neur_chan_lig-bd_sf"/>
</dbReference>
<feature type="transmembrane region" description="Helical" evidence="5">
    <location>
        <begin position="179"/>
        <end position="202"/>
    </location>
</feature>
<organism evidence="7">
    <name type="scientific">Pundamilia nyererei</name>
    <dbReference type="NCBI Taxonomy" id="303518"/>
    <lineage>
        <taxon>Eukaryota</taxon>
        <taxon>Metazoa</taxon>
        <taxon>Chordata</taxon>
        <taxon>Craniata</taxon>
        <taxon>Vertebrata</taxon>
        <taxon>Euteleostomi</taxon>
        <taxon>Actinopterygii</taxon>
        <taxon>Neopterygii</taxon>
        <taxon>Teleostei</taxon>
        <taxon>Neoteleostei</taxon>
        <taxon>Acanthomorphata</taxon>
        <taxon>Ovalentaria</taxon>
        <taxon>Cichlomorphae</taxon>
        <taxon>Cichliformes</taxon>
        <taxon>Cichlidae</taxon>
        <taxon>African cichlids</taxon>
        <taxon>Pseudocrenilabrinae</taxon>
        <taxon>Haplochromini</taxon>
        <taxon>Pundamilia</taxon>
    </lineage>
</organism>
<dbReference type="SUPFAM" id="SSF63712">
    <property type="entry name" value="Nicotinic receptor ligand binding domain-like"/>
    <property type="match status" value="1"/>
</dbReference>
<comment type="subcellular location">
    <subcellularLocation>
        <location evidence="1">Membrane</location>
        <topology evidence="1">Multi-pass membrane protein</topology>
    </subcellularLocation>
</comment>
<evidence type="ECO:0000256" key="5">
    <source>
        <dbReference type="SAM" id="Phobius"/>
    </source>
</evidence>
<evidence type="ECO:0000256" key="4">
    <source>
        <dbReference type="ARBA" id="ARBA00023136"/>
    </source>
</evidence>
<evidence type="ECO:0000256" key="3">
    <source>
        <dbReference type="ARBA" id="ARBA00022989"/>
    </source>
</evidence>
<evidence type="ECO:0000259" key="6">
    <source>
        <dbReference type="Pfam" id="PF02931"/>
    </source>
</evidence>
<dbReference type="STRING" id="303518.ENSPNYP00000001340"/>
<dbReference type="GO" id="GO:0016020">
    <property type="term" value="C:membrane"/>
    <property type="evidence" value="ECO:0007669"/>
    <property type="project" value="UniProtKB-SubCell"/>
</dbReference>
<dbReference type="InterPro" id="IPR036719">
    <property type="entry name" value="Neuro-gated_channel_TM_sf"/>
</dbReference>
<dbReference type="InterPro" id="IPR006202">
    <property type="entry name" value="Neur_chan_lig-bd"/>
</dbReference>
<dbReference type="GeneTree" id="ENSGT00940000163471"/>
<feature type="transmembrane region" description="Helical" evidence="5">
    <location>
        <begin position="214"/>
        <end position="241"/>
    </location>
</feature>
<evidence type="ECO:0000256" key="2">
    <source>
        <dbReference type="ARBA" id="ARBA00022692"/>
    </source>
</evidence>
<evidence type="ECO:0000313" key="7">
    <source>
        <dbReference type="Ensembl" id="ENSPNYP00000001340.1"/>
    </source>
</evidence>
<feature type="transmembrane region" description="Helical" evidence="5">
    <location>
        <begin position="20"/>
        <end position="38"/>
    </location>
</feature>
<dbReference type="GO" id="GO:0004888">
    <property type="term" value="F:transmembrane signaling receptor activity"/>
    <property type="evidence" value="ECO:0007669"/>
    <property type="project" value="InterPro"/>
</dbReference>
<name>A0A3B4ETE4_9CICH</name>
<proteinExistence type="predicted"/>
<evidence type="ECO:0000256" key="1">
    <source>
        <dbReference type="ARBA" id="ARBA00004141"/>
    </source>
</evidence>
<keyword evidence="3 5" id="KW-1133">Transmembrane helix</keyword>
<dbReference type="InterPro" id="IPR038050">
    <property type="entry name" value="Neuro_actylchol_rec"/>
</dbReference>
<feature type="transmembrane region" description="Helical" evidence="5">
    <location>
        <begin position="306"/>
        <end position="324"/>
    </location>
</feature>
<sequence>KLTRPVLDYTHPTKVELDIILYAILAVVGATLLHLCVINELNATMKVIWNNERISWDPDQFFSNTHGHESYYISVAYDGTITSEDDIKIVSTCKMDVHKFPFDTCLNSETFLSFFLSFPKTVDEMRLSPFSNSSRATQFSREVMKTQGEWEFLQLSISKVNMTFENKLWESLIYTRRPLLHVINFLLPILFFLTLDLASFFIADHRGEKLGFKVTVLLAISVLLLILNDILPSIVVTYFMYVEEPDTKRKKSNCCLFHPFSNILHCDFCPYAAQSLKELKKSLNLHLSGSEKGGKYVQWAARINRVFFIFYAVTVSLFLSLMYTEWNT</sequence>
<keyword evidence="4 5" id="KW-0472">Membrane</keyword>
<dbReference type="Pfam" id="PF02931">
    <property type="entry name" value="Neur_chan_LBD"/>
    <property type="match status" value="1"/>
</dbReference>
<protein>
    <submittedName>
        <fullName evidence="7">Si:dkey-49c17.4</fullName>
    </submittedName>
</protein>
<reference evidence="7" key="1">
    <citation type="submission" date="2023-09" db="UniProtKB">
        <authorList>
            <consortium name="Ensembl"/>
        </authorList>
    </citation>
    <scope>IDENTIFICATION</scope>
</reference>
<accession>A0A3B4ETE4</accession>
<dbReference type="Gene3D" id="2.70.170.10">
    <property type="entry name" value="Neurotransmitter-gated ion-channel ligand-binding domain"/>
    <property type="match status" value="1"/>
</dbReference>
<dbReference type="InterPro" id="IPR006201">
    <property type="entry name" value="Neur_channel"/>
</dbReference>
<keyword evidence="2 5" id="KW-0812">Transmembrane</keyword>
<dbReference type="Gene3D" id="1.20.58.390">
    <property type="entry name" value="Neurotransmitter-gated ion-channel transmembrane domain"/>
    <property type="match status" value="1"/>
</dbReference>
<dbReference type="Ensembl" id="ENSPNYT00000001363.1">
    <property type="protein sequence ID" value="ENSPNYP00000001340.1"/>
    <property type="gene ID" value="ENSPNYG00000001050.1"/>
</dbReference>
<dbReference type="PANTHER" id="PTHR18945">
    <property type="entry name" value="NEUROTRANSMITTER GATED ION CHANNEL"/>
    <property type="match status" value="1"/>
</dbReference>
<dbReference type="AlphaFoldDB" id="A0A3B4ETE4"/>
<dbReference type="GO" id="GO:0005230">
    <property type="term" value="F:extracellular ligand-gated monoatomic ion channel activity"/>
    <property type="evidence" value="ECO:0007669"/>
    <property type="project" value="InterPro"/>
</dbReference>